<evidence type="ECO:0000313" key="1">
    <source>
        <dbReference type="EMBL" id="SVB41344.1"/>
    </source>
</evidence>
<name>A0A382DTT3_9ZZZZ</name>
<proteinExistence type="predicted"/>
<accession>A0A382DTT3</accession>
<dbReference type="EMBL" id="UINC01040869">
    <property type="protein sequence ID" value="SVB41344.1"/>
    <property type="molecule type" value="Genomic_DNA"/>
</dbReference>
<dbReference type="Gene3D" id="2.30.30.100">
    <property type="match status" value="1"/>
</dbReference>
<protein>
    <submittedName>
        <fullName evidence="1">Uncharacterized protein</fullName>
    </submittedName>
</protein>
<gene>
    <name evidence="1" type="ORF">METZ01_LOCUS194198</name>
</gene>
<dbReference type="AlphaFoldDB" id="A0A382DTT3"/>
<sequence length="100" mass="11494">MNKIRLIRLTSGEEILVTIVNENAKRKFVKSPILLIPDPGAHGKIGFVPYLPYCEIDELMIKEEHIMFVVEPEAQLEENYNSMVRGTIKLQVPPQQEIFT</sequence>
<organism evidence="1">
    <name type="scientific">marine metagenome</name>
    <dbReference type="NCBI Taxonomy" id="408172"/>
    <lineage>
        <taxon>unclassified sequences</taxon>
        <taxon>metagenomes</taxon>
        <taxon>ecological metagenomes</taxon>
    </lineage>
</organism>
<reference evidence="1" key="1">
    <citation type="submission" date="2018-05" db="EMBL/GenBank/DDBJ databases">
        <authorList>
            <person name="Lanie J.A."/>
            <person name="Ng W.-L."/>
            <person name="Kazmierczak K.M."/>
            <person name="Andrzejewski T.M."/>
            <person name="Davidsen T.M."/>
            <person name="Wayne K.J."/>
            <person name="Tettelin H."/>
            <person name="Glass J.I."/>
            <person name="Rusch D."/>
            <person name="Podicherti R."/>
            <person name="Tsui H.-C.T."/>
            <person name="Winkler M.E."/>
        </authorList>
    </citation>
    <scope>NUCLEOTIDE SEQUENCE</scope>
</reference>